<dbReference type="Pfam" id="PF01052">
    <property type="entry name" value="FliMN_C"/>
    <property type="match status" value="1"/>
</dbReference>
<evidence type="ECO:0000256" key="9">
    <source>
        <dbReference type="ARBA" id="ARBA00023143"/>
    </source>
</evidence>
<evidence type="ECO:0000256" key="2">
    <source>
        <dbReference type="ARBA" id="ARBA00004202"/>
    </source>
</evidence>
<evidence type="ECO:0000256" key="6">
    <source>
        <dbReference type="ARBA" id="ARBA00022500"/>
    </source>
</evidence>
<evidence type="ECO:0000256" key="5">
    <source>
        <dbReference type="ARBA" id="ARBA00022475"/>
    </source>
</evidence>
<dbReference type="EMBL" id="JBITLV010000001">
    <property type="protein sequence ID" value="MFI7585882.1"/>
    <property type="molecule type" value="Genomic_DNA"/>
</dbReference>
<dbReference type="Proteomes" id="UP001612915">
    <property type="component" value="Unassembled WGS sequence"/>
</dbReference>
<dbReference type="SUPFAM" id="SSF101801">
    <property type="entry name" value="Surface presentation of antigens (SPOA)"/>
    <property type="match status" value="1"/>
</dbReference>
<evidence type="ECO:0000256" key="7">
    <source>
        <dbReference type="ARBA" id="ARBA00022779"/>
    </source>
</evidence>
<evidence type="ECO:0000256" key="3">
    <source>
        <dbReference type="ARBA" id="ARBA00011049"/>
    </source>
</evidence>
<dbReference type="InterPro" id="IPR001689">
    <property type="entry name" value="Flag_FliM"/>
</dbReference>
<keyword evidence="9" id="KW-0975">Bacterial flagellum</keyword>
<dbReference type="PIRSF" id="PIRSF002888">
    <property type="entry name" value="FliM"/>
    <property type="match status" value="1"/>
</dbReference>
<keyword evidence="13" id="KW-1185">Reference proteome</keyword>
<dbReference type="InterPro" id="IPR001543">
    <property type="entry name" value="FliN-like_C"/>
</dbReference>
<dbReference type="CDD" id="cd17908">
    <property type="entry name" value="FliM"/>
    <property type="match status" value="1"/>
</dbReference>
<dbReference type="Gene3D" id="2.30.330.10">
    <property type="entry name" value="SpoA-like"/>
    <property type="match status" value="1"/>
</dbReference>
<evidence type="ECO:0000256" key="1">
    <source>
        <dbReference type="ARBA" id="ARBA00004117"/>
    </source>
</evidence>
<accession>A0ABW8AHP8</accession>
<feature type="compositionally biased region" description="Basic and acidic residues" evidence="10">
    <location>
        <begin position="28"/>
        <end position="38"/>
    </location>
</feature>
<reference evidence="12 13" key="1">
    <citation type="submission" date="2024-10" db="EMBL/GenBank/DDBJ databases">
        <title>The Natural Products Discovery Center: Release of the First 8490 Sequenced Strains for Exploring Actinobacteria Biosynthetic Diversity.</title>
        <authorList>
            <person name="Kalkreuter E."/>
            <person name="Kautsar S.A."/>
            <person name="Yang D."/>
            <person name="Bader C.D."/>
            <person name="Teijaro C.N."/>
            <person name="Fluegel L."/>
            <person name="Davis C.M."/>
            <person name="Simpson J.R."/>
            <person name="Lauterbach L."/>
            <person name="Steele A.D."/>
            <person name="Gui C."/>
            <person name="Meng S."/>
            <person name="Li G."/>
            <person name="Viehrig K."/>
            <person name="Ye F."/>
            <person name="Su P."/>
            <person name="Kiefer A.F."/>
            <person name="Nichols A."/>
            <person name="Cepeda A.J."/>
            <person name="Yan W."/>
            <person name="Fan B."/>
            <person name="Jiang Y."/>
            <person name="Adhikari A."/>
            <person name="Zheng C.-J."/>
            <person name="Schuster L."/>
            <person name="Cowan T.M."/>
            <person name="Smanski M.J."/>
            <person name="Chevrette M.G."/>
            <person name="De Carvalho L.P.S."/>
            <person name="Shen B."/>
        </authorList>
    </citation>
    <scope>NUCLEOTIDE SEQUENCE [LARGE SCALE GENOMIC DNA]</scope>
    <source>
        <strain evidence="12 13">NPDC049639</strain>
    </source>
</reference>
<dbReference type="PANTHER" id="PTHR30034">
    <property type="entry name" value="FLAGELLAR MOTOR SWITCH PROTEIN FLIM"/>
    <property type="match status" value="1"/>
</dbReference>
<sequence>MGYSDQATEPAAGTGRTVGDVSVPGPRPDARSYDFRRPSRLTREDAHLLKVAFQTFGRQATTVLTTGLRALSHLSLQQVEEMSYDEYLSGIHEGAVCAVLSMEPLQGKAMFTTNQQAMLAMVDHLLGGPGGQNQPERPLSEIEHALVRHLFVRVLRELAYALEPIAQTSPELTTLENNAQFVQAAAPTDPVVVARMQLTVGDVSSATDLCFPYAMLAPALQLLAKTEDLTEKDRLRVAATARTSRRLNDVEVDVSVRFDTQRLHSSEIGRLKVGDVLTLGHRTTHPLSVMAASSVFALAVPGTSGKHLAALIVDGG</sequence>
<dbReference type="PANTHER" id="PTHR30034:SF6">
    <property type="entry name" value="YOP PROTEINS TRANSLOCATION PROTEIN Q"/>
    <property type="match status" value="1"/>
</dbReference>
<dbReference type="RefSeq" id="WP_398274537.1">
    <property type="nucleotide sequence ID" value="NZ_JBITLV010000001.1"/>
</dbReference>
<dbReference type="PRINTS" id="PR00955">
    <property type="entry name" value="FLGMOTORFLIM"/>
</dbReference>
<keyword evidence="7" id="KW-0283">Flagellar rotation</keyword>
<protein>
    <recommendedName>
        <fullName evidence="4">Flagellar motor switch protein FliM</fullName>
    </recommendedName>
</protein>
<proteinExistence type="inferred from homology"/>
<comment type="caution">
    <text evidence="12">The sequence shown here is derived from an EMBL/GenBank/DDBJ whole genome shotgun (WGS) entry which is preliminary data.</text>
</comment>
<keyword evidence="8" id="KW-0472">Membrane</keyword>
<evidence type="ECO:0000313" key="12">
    <source>
        <dbReference type="EMBL" id="MFI7585882.1"/>
    </source>
</evidence>
<dbReference type="Pfam" id="PF02154">
    <property type="entry name" value="FliM"/>
    <property type="match status" value="1"/>
</dbReference>
<dbReference type="Gene3D" id="3.40.1550.10">
    <property type="entry name" value="CheC-like"/>
    <property type="match status" value="1"/>
</dbReference>
<keyword evidence="12" id="KW-0966">Cell projection</keyword>
<keyword evidence="12" id="KW-0282">Flagellum</keyword>
<keyword evidence="12" id="KW-0969">Cilium</keyword>
<keyword evidence="5" id="KW-1003">Cell membrane</keyword>
<name>A0ABW8AHP8_9ACTN</name>
<feature type="domain" description="Flagellar motor switch protein FliN-like C-terminal" evidence="11">
    <location>
        <begin position="246"/>
        <end position="313"/>
    </location>
</feature>
<organism evidence="12 13">
    <name type="scientific">Spongisporangium articulatum</name>
    <dbReference type="NCBI Taxonomy" id="3362603"/>
    <lineage>
        <taxon>Bacteria</taxon>
        <taxon>Bacillati</taxon>
        <taxon>Actinomycetota</taxon>
        <taxon>Actinomycetes</taxon>
        <taxon>Kineosporiales</taxon>
        <taxon>Kineosporiaceae</taxon>
        <taxon>Spongisporangium</taxon>
    </lineage>
</organism>
<feature type="region of interest" description="Disordered" evidence="10">
    <location>
        <begin position="1"/>
        <end position="38"/>
    </location>
</feature>
<evidence type="ECO:0000256" key="10">
    <source>
        <dbReference type="SAM" id="MobiDB-lite"/>
    </source>
</evidence>
<comment type="subcellular location">
    <subcellularLocation>
        <location evidence="1">Bacterial flagellum basal body</location>
    </subcellularLocation>
    <subcellularLocation>
        <location evidence="2">Cell membrane</location>
        <topology evidence="2">Peripheral membrane protein</topology>
    </subcellularLocation>
</comment>
<evidence type="ECO:0000256" key="4">
    <source>
        <dbReference type="ARBA" id="ARBA00021898"/>
    </source>
</evidence>
<gene>
    <name evidence="12" type="ORF">ACIB24_02260</name>
</gene>
<evidence type="ECO:0000259" key="11">
    <source>
        <dbReference type="Pfam" id="PF01052"/>
    </source>
</evidence>
<keyword evidence="6" id="KW-0145">Chemotaxis</keyword>
<dbReference type="SUPFAM" id="SSF103039">
    <property type="entry name" value="CheC-like"/>
    <property type="match status" value="1"/>
</dbReference>
<dbReference type="InterPro" id="IPR036429">
    <property type="entry name" value="SpoA-like_sf"/>
</dbReference>
<evidence type="ECO:0000313" key="13">
    <source>
        <dbReference type="Proteomes" id="UP001612915"/>
    </source>
</evidence>
<dbReference type="InterPro" id="IPR028976">
    <property type="entry name" value="CheC-like_sf"/>
</dbReference>
<evidence type="ECO:0000256" key="8">
    <source>
        <dbReference type="ARBA" id="ARBA00023136"/>
    </source>
</evidence>
<comment type="similarity">
    <text evidence="3">Belongs to the FliM family.</text>
</comment>